<sequence length="248" mass="25831">MVRSLLVRGMIAGFLASLLAFAFARVVGEPQVEAAIAFEEQATHAMGGSHAHEMPELVSRDTQSGVGLFVGLGVFGAALGGLFALVFAFVHGRIGALGGLGTRATSGLLALLGYIAIVLVPFFKYPPNPPAIGDPSTIGLRTALFFTMIAVSLAAMVVAVVVARRLAARRDGWTMGLAAAAIFVVLGALAHALLPGINEVPEHFPATLLWQYRVAAFGIQAVLWAALGIVFAYLAEPVMAPGRRASRA</sequence>
<accession>A0A2N5CCV6</accession>
<evidence type="ECO:0008006" key="4">
    <source>
        <dbReference type="Google" id="ProtNLM"/>
    </source>
</evidence>
<evidence type="ECO:0000313" key="2">
    <source>
        <dbReference type="EMBL" id="PLQ00083.1"/>
    </source>
</evidence>
<dbReference type="InterPro" id="IPR012666">
    <property type="entry name" value="CbtA_put"/>
</dbReference>
<feature type="transmembrane region" description="Helical" evidence="1">
    <location>
        <begin position="214"/>
        <end position="235"/>
    </location>
</feature>
<protein>
    <recommendedName>
        <fullName evidence="4">CbtA family protein</fullName>
    </recommendedName>
</protein>
<feature type="transmembrane region" description="Helical" evidence="1">
    <location>
        <begin position="175"/>
        <end position="194"/>
    </location>
</feature>
<feature type="transmembrane region" description="Helical" evidence="1">
    <location>
        <begin position="143"/>
        <end position="163"/>
    </location>
</feature>
<evidence type="ECO:0000256" key="1">
    <source>
        <dbReference type="SAM" id="Phobius"/>
    </source>
</evidence>
<keyword evidence="1" id="KW-0812">Transmembrane</keyword>
<reference evidence="2 3" key="1">
    <citation type="submission" date="2017-12" db="EMBL/GenBank/DDBJ databases">
        <title>Genome sequence of the active heterotrophic nitrifier-denitrifier, Cupriavidus pauculus UM1.</title>
        <authorList>
            <person name="Putonti C."/>
            <person name="Castignetti D."/>
        </authorList>
    </citation>
    <scope>NUCLEOTIDE SEQUENCE [LARGE SCALE GENOMIC DNA]</scope>
    <source>
        <strain evidence="2 3">UM1</strain>
    </source>
</reference>
<dbReference type="RefSeq" id="WP_101682051.1">
    <property type="nucleotide sequence ID" value="NZ_PJRP01000005.1"/>
</dbReference>
<proteinExistence type="predicted"/>
<evidence type="ECO:0000313" key="3">
    <source>
        <dbReference type="Proteomes" id="UP000234341"/>
    </source>
</evidence>
<dbReference type="AlphaFoldDB" id="A0A2N5CCV6"/>
<organism evidence="2 3">
    <name type="scientific">Cupriavidus pauculus</name>
    <dbReference type="NCBI Taxonomy" id="82633"/>
    <lineage>
        <taxon>Bacteria</taxon>
        <taxon>Pseudomonadati</taxon>
        <taxon>Pseudomonadota</taxon>
        <taxon>Betaproteobacteria</taxon>
        <taxon>Burkholderiales</taxon>
        <taxon>Burkholderiaceae</taxon>
        <taxon>Cupriavidus</taxon>
    </lineage>
</organism>
<keyword evidence="1" id="KW-1133">Transmembrane helix</keyword>
<dbReference type="Proteomes" id="UP000234341">
    <property type="component" value="Unassembled WGS sequence"/>
</dbReference>
<dbReference type="OrthoDB" id="6851830at2"/>
<keyword evidence="1" id="KW-0472">Membrane</keyword>
<comment type="caution">
    <text evidence="2">The sequence shown here is derived from an EMBL/GenBank/DDBJ whole genome shotgun (WGS) entry which is preliminary data.</text>
</comment>
<gene>
    <name evidence="2" type="ORF">CYJ10_13810</name>
</gene>
<dbReference type="STRING" id="82633.GCA_000974605_00954"/>
<name>A0A2N5CCV6_9BURK</name>
<dbReference type="Pfam" id="PF09490">
    <property type="entry name" value="CbtA"/>
    <property type="match status" value="1"/>
</dbReference>
<feature type="transmembrane region" description="Helical" evidence="1">
    <location>
        <begin position="66"/>
        <end position="90"/>
    </location>
</feature>
<dbReference type="EMBL" id="PJRP01000005">
    <property type="protein sequence ID" value="PLQ00083.1"/>
    <property type="molecule type" value="Genomic_DNA"/>
</dbReference>
<feature type="transmembrane region" description="Helical" evidence="1">
    <location>
        <begin position="102"/>
        <end position="123"/>
    </location>
</feature>